<feature type="transmembrane region" description="Helical" evidence="7">
    <location>
        <begin position="6"/>
        <end position="25"/>
    </location>
</feature>
<evidence type="ECO:0000256" key="7">
    <source>
        <dbReference type="SAM" id="Phobius"/>
    </source>
</evidence>
<feature type="transmembrane region" description="Helical" evidence="7">
    <location>
        <begin position="151"/>
        <end position="171"/>
    </location>
</feature>
<protein>
    <submittedName>
        <fullName evidence="9">Trimeric intracellular cation channel family protein</fullName>
    </submittedName>
</protein>
<sequence length="211" mass="22392">MENILQIIAYVGIIVFAVSGALLGLRKQMDVVGVTFLATVTGVGGGTLRDVLLGATPVSWVNDPTNIAICIISAVVVCFLNSWIIGQRLKWLLYADAVGLALFAVLGAAKAQEAGAHPFVAILFGAMSASFGGIIRDVICGDKPILFDKEIYISAALLGGGIYVLVPADWMSNEVKTVLATVLAMALRMCAMIRGWHLTFPKYPDELPPAK</sequence>
<evidence type="ECO:0000256" key="3">
    <source>
        <dbReference type="ARBA" id="ARBA00022475"/>
    </source>
</evidence>
<dbReference type="EMBL" id="JBHTBR010000004">
    <property type="protein sequence ID" value="MFC7291657.1"/>
    <property type="molecule type" value="Genomic_DNA"/>
</dbReference>
<keyword evidence="3" id="KW-1003">Cell membrane</keyword>
<feature type="transmembrane region" description="Helical" evidence="7">
    <location>
        <begin position="177"/>
        <end position="196"/>
    </location>
</feature>
<evidence type="ECO:0000256" key="4">
    <source>
        <dbReference type="ARBA" id="ARBA00022692"/>
    </source>
</evidence>
<feature type="transmembrane region" description="Helical" evidence="7">
    <location>
        <begin position="64"/>
        <end position="84"/>
    </location>
</feature>
<evidence type="ECO:0000256" key="5">
    <source>
        <dbReference type="ARBA" id="ARBA00022989"/>
    </source>
</evidence>
<evidence type="ECO:0000259" key="8">
    <source>
        <dbReference type="Pfam" id="PF03458"/>
    </source>
</evidence>
<dbReference type="Pfam" id="PF03458">
    <property type="entry name" value="Gly_transporter"/>
    <property type="match status" value="2"/>
</dbReference>
<feature type="domain" description="Glycine transporter" evidence="8">
    <location>
        <begin position="7"/>
        <end position="81"/>
    </location>
</feature>
<keyword evidence="10" id="KW-1185">Reference proteome</keyword>
<accession>A0ABW2IL51</accession>
<dbReference type="InterPro" id="IPR005115">
    <property type="entry name" value="Gly_transporter"/>
</dbReference>
<comment type="similarity">
    <text evidence="2">Belongs to the UPF0126 family.</text>
</comment>
<evidence type="ECO:0000256" key="1">
    <source>
        <dbReference type="ARBA" id="ARBA00004651"/>
    </source>
</evidence>
<dbReference type="PANTHER" id="PTHR30506:SF3">
    <property type="entry name" value="UPF0126 INNER MEMBRANE PROTEIN YADS-RELATED"/>
    <property type="match status" value="1"/>
</dbReference>
<keyword evidence="5 7" id="KW-1133">Transmembrane helix</keyword>
<comment type="subcellular location">
    <subcellularLocation>
        <location evidence="1">Cell membrane</location>
        <topology evidence="1">Multi-pass membrane protein</topology>
    </subcellularLocation>
</comment>
<dbReference type="PANTHER" id="PTHR30506">
    <property type="entry name" value="INNER MEMBRANE PROTEIN"/>
    <property type="match status" value="1"/>
</dbReference>
<name>A0ABW2IL51_9PROT</name>
<gene>
    <name evidence="9" type="ORF">ACFQS8_08520</name>
</gene>
<feature type="domain" description="Glycine transporter" evidence="8">
    <location>
        <begin position="94"/>
        <end position="166"/>
    </location>
</feature>
<organism evidence="9 10">
    <name type="scientific">Hirschia litorea</name>
    <dbReference type="NCBI Taxonomy" id="1199156"/>
    <lineage>
        <taxon>Bacteria</taxon>
        <taxon>Pseudomonadati</taxon>
        <taxon>Pseudomonadota</taxon>
        <taxon>Alphaproteobacteria</taxon>
        <taxon>Hyphomonadales</taxon>
        <taxon>Hyphomonadaceae</taxon>
        <taxon>Hirschia</taxon>
    </lineage>
</organism>
<proteinExistence type="inferred from homology"/>
<dbReference type="Proteomes" id="UP001596492">
    <property type="component" value="Unassembled WGS sequence"/>
</dbReference>
<keyword evidence="6 7" id="KW-0472">Membrane</keyword>
<evidence type="ECO:0000256" key="2">
    <source>
        <dbReference type="ARBA" id="ARBA00008193"/>
    </source>
</evidence>
<dbReference type="RefSeq" id="WP_382166893.1">
    <property type="nucleotide sequence ID" value="NZ_JBHTBR010000004.1"/>
</dbReference>
<evidence type="ECO:0000313" key="10">
    <source>
        <dbReference type="Proteomes" id="UP001596492"/>
    </source>
</evidence>
<feature type="transmembrane region" description="Helical" evidence="7">
    <location>
        <begin position="32"/>
        <end position="52"/>
    </location>
</feature>
<reference evidence="10" key="1">
    <citation type="journal article" date="2019" name="Int. J. Syst. Evol. Microbiol.">
        <title>The Global Catalogue of Microorganisms (GCM) 10K type strain sequencing project: providing services to taxonomists for standard genome sequencing and annotation.</title>
        <authorList>
            <consortium name="The Broad Institute Genomics Platform"/>
            <consortium name="The Broad Institute Genome Sequencing Center for Infectious Disease"/>
            <person name="Wu L."/>
            <person name="Ma J."/>
        </authorList>
    </citation>
    <scope>NUCLEOTIDE SEQUENCE [LARGE SCALE GENOMIC DNA]</scope>
    <source>
        <strain evidence="10">CCUG 51308</strain>
    </source>
</reference>
<keyword evidence="4 7" id="KW-0812">Transmembrane</keyword>
<feature type="transmembrane region" description="Helical" evidence="7">
    <location>
        <begin position="115"/>
        <end position="139"/>
    </location>
</feature>
<feature type="transmembrane region" description="Helical" evidence="7">
    <location>
        <begin position="91"/>
        <end position="109"/>
    </location>
</feature>
<evidence type="ECO:0000313" key="9">
    <source>
        <dbReference type="EMBL" id="MFC7291657.1"/>
    </source>
</evidence>
<comment type="caution">
    <text evidence="9">The sequence shown here is derived from an EMBL/GenBank/DDBJ whole genome shotgun (WGS) entry which is preliminary data.</text>
</comment>
<evidence type="ECO:0000256" key="6">
    <source>
        <dbReference type="ARBA" id="ARBA00023136"/>
    </source>
</evidence>